<dbReference type="KEGG" id="nlo:107218240"/>
<dbReference type="GeneID" id="107218240"/>
<gene>
    <name evidence="2" type="primary">LOC107218240</name>
</gene>
<dbReference type="CTD" id="28957"/>
<protein>
    <submittedName>
        <fullName evidence="2">28S ribosomal protein S28, mitochondrial</fullName>
    </submittedName>
</protein>
<dbReference type="OrthoDB" id="6020229at2759"/>
<organism evidence="2">
    <name type="scientific">Neodiprion lecontei</name>
    <name type="common">Redheaded pine sawfly</name>
    <dbReference type="NCBI Taxonomy" id="441921"/>
    <lineage>
        <taxon>Eukaryota</taxon>
        <taxon>Metazoa</taxon>
        <taxon>Ecdysozoa</taxon>
        <taxon>Arthropoda</taxon>
        <taxon>Hexapoda</taxon>
        <taxon>Insecta</taxon>
        <taxon>Pterygota</taxon>
        <taxon>Neoptera</taxon>
        <taxon>Endopterygota</taxon>
        <taxon>Hymenoptera</taxon>
        <taxon>Tenthredinoidea</taxon>
        <taxon>Diprionidae</taxon>
        <taxon>Diprioninae</taxon>
        <taxon>Neodiprion</taxon>
    </lineage>
</organism>
<dbReference type="Proteomes" id="UP000829291">
    <property type="component" value="Chromosome 2"/>
</dbReference>
<dbReference type="RefSeq" id="XP_015511545.1">
    <property type="nucleotide sequence ID" value="XM_015656059.2"/>
</dbReference>
<keyword evidence="2" id="KW-0687">Ribonucleoprotein</keyword>
<dbReference type="InterPro" id="IPR019375">
    <property type="entry name" value="Ribosomal_bS1m"/>
</dbReference>
<dbReference type="FunCoup" id="A0A6J0B991">
    <property type="interactions" value="154"/>
</dbReference>
<dbReference type="PANTHER" id="PTHR13447">
    <property type="entry name" value="MITOCHONDRIAL 28S RIBOSOMAL PROTEIN S28"/>
    <property type="match status" value="1"/>
</dbReference>
<dbReference type="Pfam" id="PF10246">
    <property type="entry name" value="MRP-S35"/>
    <property type="match status" value="1"/>
</dbReference>
<name>A0A6J0B991_NEOLC</name>
<sequence length="191" mass="21099">MQCFALKTCRITASSFSGAARIVKPGSTSLRCLSSDKPTTETPVSEATDSNVEKPKLSGFAQAFEKYTAPVPEVVNAPKSFATLLRHSKFIDLGDPQGKVVIGQIFHIVKDDLYIDFGWKFHCVCPRPSRNGENYVEGARVRLRIKDLELSTRFLGATKDLTILEADCTLLGLMSYSAEQTHENRPTIEAQ</sequence>
<evidence type="ECO:0000313" key="1">
    <source>
        <dbReference type="Proteomes" id="UP000829291"/>
    </source>
</evidence>
<dbReference type="InParanoid" id="A0A6J0B991"/>
<evidence type="ECO:0000313" key="2">
    <source>
        <dbReference type="RefSeq" id="XP_015511545.1"/>
    </source>
</evidence>
<accession>A0A6J0B991</accession>
<keyword evidence="1" id="KW-1185">Reference proteome</keyword>
<dbReference type="GO" id="GO:0005763">
    <property type="term" value="C:mitochondrial small ribosomal subunit"/>
    <property type="evidence" value="ECO:0007669"/>
    <property type="project" value="TreeGrafter"/>
</dbReference>
<reference evidence="2" key="1">
    <citation type="submission" date="2025-08" db="UniProtKB">
        <authorList>
            <consortium name="RefSeq"/>
        </authorList>
    </citation>
    <scope>IDENTIFICATION</scope>
    <source>
        <tissue evidence="2">Thorax and Abdomen</tissue>
    </source>
</reference>
<proteinExistence type="predicted"/>
<dbReference type="PANTHER" id="PTHR13447:SF2">
    <property type="entry name" value="SMALL RIBOSOMAL SUBUNIT PROTEIN BS1M"/>
    <property type="match status" value="1"/>
</dbReference>
<dbReference type="AlphaFoldDB" id="A0A6J0B991"/>
<keyword evidence="2" id="KW-0689">Ribosomal protein</keyword>